<feature type="domain" description="REJ" evidence="2">
    <location>
        <begin position="1"/>
        <end position="53"/>
    </location>
</feature>
<dbReference type="GO" id="GO:0016020">
    <property type="term" value="C:membrane"/>
    <property type="evidence" value="ECO:0007669"/>
    <property type="project" value="UniProtKB-SubCell"/>
</dbReference>
<dbReference type="AlphaFoldDB" id="A0A0L6V4V6"/>
<keyword evidence="4" id="KW-1185">Reference proteome</keyword>
<feature type="region of interest" description="Disordered" evidence="1">
    <location>
        <begin position="1"/>
        <end position="50"/>
    </location>
</feature>
<feature type="compositionally biased region" description="Basic and acidic residues" evidence="1">
    <location>
        <begin position="27"/>
        <end position="48"/>
    </location>
</feature>
<dbReference type="Proteomes" id="UP000037035">
    <property type="component" value="Unassembled WGS sequence"/>
</dbReference>
<dbReference type="PROSITE" id="PS51111">
    <property type="entry name" value="REJ"/>
    <property type="match status" value="1"/>
</dbReference>
<dbReference type="VEuPathDB" id="FungiDB:VP01_258g6"/>
<evidence type="ECO:0000259" key="2">
    <source>
        <dbReference type="PROSITE" id="PS51111"/>
    </source>
</evidence>
<name>A0A0L6V4V6_9BASI</name>
<evidence type="ECO:0000313" key="4">
    <source>
        <dbReference type="Proteomes" id="UP000037035"/>
    </source>
</evidence>
<comment type="caution">
    <text evidence="3">The sequence shown here is derived from an EMBL/GenBank/DDBJ whole genome shotgun (WGS) entry which is preliminary data.</text>
</comment>
<evidence type="ECO:0000256" key="1">
    <source>
        <dbReference type="SAM" id="MobiDB-lite"/>
    </source>
</evidence>
<feature type="compositionally biased region" description="Polar residues" evidence="1">
    <location>
        <begin position="109"/>
        <end position="135"/>
    </location>
</feature>
<dbReference type="InterPro" id="IPR014010">
    <property type="entry name" value="REJ_dom"/>
</dbReference>
<gene>
    <name evidence="3" type="ORF">VP01_258g6</name>
</gene>
<accession>A0A0L6V4V6</accession>
<protein>
    <recommendedName>
        <fullName evidence="2">REJ domain-containing protein</fullName>
    </recommendedName>
</protein>
<sequence>MISSNTMSPHSPDHRPQDEDLLALRSRSPDDISRFDHGPEPDDIRHDLSVNTPTSSLIDVLNQWEKIPRTAEVPSDYLEQLKQALVVYEEQHRPVGSNVSPSEPPPRSHTLSSSSYEAIGSQQSRSSERYATSTDSYGSYANEFPVPSTHHQWAPFSERSRIPASRQLKGIAEKSSAELQEPCKHLRVPVLVSPERTSAECKDLLGIQAGIRGEPTTACKSLRRSPRQISFASELTRTPPPPSVVAVIARYLLSRLPVRLGTRPRLASSSLLLLRREPPS</sequence>
<dbReference type="EMBL" id="LAVV01007490">
    <property type="protein sequence ID" value="KNZ55764.1"/>
    <property type="molecule type" value="Genomic_DNA"/>
</dbReference>
<proteinExistence type="predicted"/>
<feature type="region of interest" description="Disordered" evidence="1">
    <location>
        <begin position="92"/>
        <end position="135"/>
    </location>
</feature>
<reference evidence="3 4" key="1">
    <citation type="submission" date="2015-08" db="EMBL/GenBank/DDBJ databases">
        <title>Next Generation Sequencing and Analysis of the Genome of Puccinia sorghi L Schw, the Causal Agent of Maize Common Rust.</title>
        <authorList>
            <person name="Rochi L."/>
            <person name="Burguener G."/>
            <person name="Darino M."/>
            <person name="Turjanski A."/>
            <person name="Kreff E."/>
            <person name="Dieguez M.J."/>
            <person name="Sacco F."/>
        </authorList>
    </citation>
    <scope>NUCLEOTIDE SEQUENCE [LARGE SCALE GENOMIC DNA]</scope>
    <source>
        <strain evidence="3 4">RO10H11247</strain>
    </source>
</reference>
<evidence type="ECO:0000313" key="3">
    <source>
        <dbReference type="EMBL" id="KNZ55764.1"/>
    </source>
</evidence>
<organism evidence="3 4">
    <name type="scientific">Puccinia sorghi</name>
    <dbReference type="NCBI Taxonomy" id="27349"/>
    <lineage>
        <taxon>Eukaryota</taxon>
        <taxon>Fungi</taxon>
        <taxon>Dikarya</taxon>
        <taxon>Basidiomycota</taxon>
        <taxon>Pucciniomycotina</taxon>
        <taxon>Pucciniomycetes</taxon>
        <taxon>Pucciniales</taxon>
        <taxon>Pucciniaceae</taxon>
        <taxon>Puccinia</taxon>
    </lineage>
</organism>
<dbReference type="OrthoDB" id="2500518at2759"/>